<dbReference type="GO" id="GO:0016020">
    <property type="term" value="C:membrane"/>
    <property type="evidence" value="ECO:0007669"/>
    <property type="project" value="UniProtKB-SubCell"/>
</dbReference>
<evidence type="ECO:0000313" key="14">
    <source>
        <dbReference type="EMBL" id="KOO27821.1"/>
    </source>
</evidence>
<dbReference type="SMART" id="SM00054">
    <property type="entry name" value="EFh"/>
    <property type="match status" value="2"/>
</dbReference>
<comment type="subcellular location">
    <subcellularLocation>
        <location evidence="1">Membrane</location>
        <topology evidence="1">Multi-pass membrane protein</topology>
    </subcellularLocation>
</comment>
<dbReference type="PROSITE" id="PS50222">
    <property type="entry name" value="EF_HAND_2"/>
    <property type="match status" value="2"/>
</dbReference>
<feature type="domain" description="EF-hand" evidence="12">
    <location>
        <begin position="457"/>
        <end position="492"/>
    </location>
</feature>
<reference evidence="15" key="1">
    <citation type="journal article" date="2015" name="PLoS Genet.">
        <title>Genome Sequence and Transcriptome Analyses of Chrysochromulina tobin: Metabolic Tools for Enhanced Algal Fitness in the Prominent Order Prymnesiales (Haptophyceae).</title>
        <authorList>
            <person name="Hovde B.T."/>
            <person name="Deodato C.R."/>
            <person name="Hunsperger H.M."/>
            <person name="Ryken S.A."/>
            <person name="Yost W."/>
            <person name="Jha R.K."/>
            <person name="Patterson J."/>
            <person name="Monnat R.J. Jr."/>
            <person name="Barlow S.B."/>
            <person name="Starkenburg S.R."/>
            <person name="Cattolico R.A."/>
        </authorList>
    </citation>
    <scope>NUCLEOTIDE SEQUENCE</scope>
    <source>
        <strain evidence="15">CCMP291</strain>
    </source>
</reference>
<dbReference type="PROSITE" id="PS00018">
    <property type="entry name" value="EF_HAND_1"/>
    <property type="match status" value="2"/>
</dbReference>
<dbReference type="Gene3D" id="3.40.50.720">
    <property type="entry name" value="NAD(P)-binding Rossmann-like Domain"/>
    <property type="match status" value="1"/>
</dbReference>
<evidence type="ECO:0000256" key="4">
    <source>
        <dbReference type="ARBA" id="ARBA00022538"/>
    </source>
</evidence>
<dbReference type="PANTHER" id="PTHR46157:SF4">
    <property type="entry name" value="K(+) EFFLUX ANTIPORTER 3, CHLOROPLASTIC"/>
    <property type="match status" value="1"/>
</dbReference>
<evidence type="ECO:0000256" key="11">
    <source>
        <dbReference type="SAM" id="Phobius"/>
    </source>
</evidence>
<feature type="transmembrane region" description="Helical" evidence="11">
    <location>
        <begin position="292"/>
        <end position="311"/>
    </location>
</feature>
<evidence type="ECO:0000256" key="6">
    <source>
        <dbReference type="ARBA" id="ARBA00022837"/>
    </source>
</evidence>
<evidence type="ECO:0000259" key="12">
    <source>
        <dbReference type="PROSITE" id="PS50222"/>
    </source>
</evidence>
<keyword evidence="3" id="KW-0050">Antiport</keyword>
<evidence type="ECO:0000256" key="1">
    <source>
        <dbReference type="ARBA" id="ARBA00004141"/>
    </source>
</evidence>
<dbReference type="Gene3D" id="1.20.1530.20">
    <property type="match status" value="1"/>
</dbReference>
<feature type="transmembrane region" description="Helical" evidence="11">
    <location>
        <begin position="200"/>
        <end position="224"/>
    </location>
</feature>
<feature type="domain" description="RCK N-terminal" evidence="13">
    <location>
        <begin position="514"/>
        <end position="633"/>
    </location>
</feature>
<comment type="caution">
    <text evidence="14">The sequence shown here is derived from an EMBL/GenBank/DDBJ whole genome shotgun (WGS) entry which is preliminary data.</text>
</comment>
<dbReference type="GO" id="GO:1902600">
    <property type="term" value="P:proton transmembrane transport"/>
    <property type="evidence" value="ECO:0007669"/>
    <property type="project" value="InterPro"/>
</dbReference>
<evidence type="ECO:0000256" key="7">
    <source>
        <dbReference type="ARBA" id="ARBA00022958"/>
    </source>
</evidence>
<feature type="domain" description="EF-hand" evidence="12">
    <location>
        <begin position="416"/>
        <end position="451"/>
    </location>
</feature>
<dbReference type="InterPro" id="IPR038770">
    <property type="entry name" value="Na+/solute_symporter_sf"/>
</dbReference>
<dbReference type="InterPro" id="IPR018247">
    <property type="entry name" value="EF_Hand_1_Ca_BS"/>
</dbReference>
<dbReference type="EMBL" id="JWZX01002659">
    <property type="protein sequence ID" value="KOO27821.1"/>
    <property type="molecule type" value="Genomic_DNA"/>
</dbReference>
<evidence type="ECO:0000259" key="13">
    <source>
        <dbReference type="PROSITE" id="PS51201"/>
    </source>
</evidence>
<dbReference type="Pfam" id="PF00999">
    <property type="entry name" value="Na_H_Exchanger"/>
    <property type="match status" value="1"/>
</dbReference>
<keyword evidence="5 11" id="KW-0812">Transmembrane</keyword>
<feature type="transmembrane region" description="Helical" evidence="11">
    <location>
        <begin position="135"/>
        <end position="156"/>
    </location>
</feature>
<dbReference type="Proteomes" id="UP000037460">
    <property type="component" value="Unassembled WGS sequence"/>
</dbReference>
<feature type="transmembrane region" description="Helical" evidence="11">
    <location>
        <begin position="236"/>
        <end position="254"/>
    </location>
</feature>
<dbReference type="Pfam" id="PF02254">
    <property type="entry name" value="TrkA_N"/>
    <property type="match status" value="1"/>
</dbReference>
<feature type="transmembrane region" description="Helical" evidence="11">
    <location>
        <begin position="31"/>
        <end position="51"/>
    </location>
</feature>
<evidence type="ECO:0000256" key="2">
    <source>
        <dbReference type="ARBA" id="ARBA00022448"/>
    </source>
</evidence>
<feature type="transmembrane region" description="Helical" evidence="11">
    <location>
        <begin position="6"/>
        <end position="24"/>
    </location>
</feature>
<dbReference type="InterPro" id="IPR011992">
    <property type="entry name" value="EF-hand-dom_pair"/>
</dbReference>
<evidence type="ECO:0000256" key="8">
    <source>
        <dbReference type="ARBA" id="ARBA00022989"/>
    </source>
</evidence>
<evidence type="ECO:0000256" key="3">
    <source>
        <dbReference type="ARBA" id="ARBA00022449"/>
    </source>
</evidence>
<proteinExistence type="predicted"/>
<feature type="transmembrane region" description="Helical" evidence="11">
    <location>
        <begin position="95"/>
        <end position="115"/>
    </location>
</feature>
<keyword evidence="7" id="KW-0630">Potassium</keyword>
<evidence type="ECO:0000256" key="9">
    <source>
        <dbReference type="ARBA" id="ARBA00023065"/>
    </source>
</evidence>
<gene>
    <name evidence="14" type="ORF">Ctob_001231</name>
</gene>
<name>A0A0M0JML2_9EUKA</name>
<protein>
    <recommendedName>
        <fullName evidence="16">RCK N-terminal domain-containing protein</fullName>
    </recommendedName>
</protein>
<keyword evidence="9" id="KW-0406">Ion transport</keyword>
<accession>A0A0M0JML2</accession>
<dbReference type="PANTHER" id="PTHR46157">
    <property type="entry name" value="K(+) EFFLUX ANTIPORTER 3, CHLOROPLASTIC"/>
    <property type="match status" value="1"/>
</dbReference>
<dbReference type="InterPro" id="IPR006153">
    <property type="entry name" value="Cation/H_exchanger_TM"/>
</dbReference>
<dbReference type="AlphaFoldDB" id="A0A0M0JML2"/>
<dbReference type="Pfam" id="PF13499">
    <property type="entry name" value="EF-hand_7"/>
    <property type="match status" value="1"/>
</dbReference>
<keyword evidence="4" id="KW-0633">Potassium transport</keyword>
<dbReference type="InterPro" id="IPR036291">
    <property type="entry name" value="NAD(P)-bd_dom_sf"/>
</dbReference>
<sequence length="675" mass="71021">MALDSLGNGLITFLAASVLVVPVSKVLKVTPVLGFLLLGCAIGPYGFGLFSNTEADIKLGDFGILFLLFIEGLNLSPDRLEKLGSFFQLGVSQMLLSIGFFFFSVLFLGPQLLTFFELFIPLDDQLLRPIFSSPVTAFCIAAAGALSSSAFALPVLKEKGWEGRADGIAALAVLLLQDLAVAPLLVIIPLLAGSGPQDNFSLLLLVAKATFGFGGVLALGSVVLRQLFEVVASSRSSETFVAATLLVAVGMGAIAEELGLSSSTGAFAAGVLLAGTKYRAAIEADIKPFEGILLGVFFLTAGATLDPALVLHEWPTLLTGIIIFILVKAGLLLVVGESALGLRSRADAVRVALLLSGGGEFAFIIFKLAENLGVLPHQLGQLLTASVIISMSLTPLLGEAAEALGAVIERAEQADEATVEAEKLFDAIDTDGSGTLTRTELQLHLLGGDRSPGFLSRINMPFEALFDALDTDGNGVISRDELRLGYVEMCSGGARVAALQQSAAEENGSVLTASDAYVVCGFGEIGQRVCDELSSVFEGSDLIAFDRDPKRVAVGMQRQVRVIYGDGASETLLKASGIEEPRAIIVSYSQSSRCLDATRRLRDVFPQSPIYVRAASEEEVTPLLEAGATEVVVETNEAAVRLARLLTESSKVELGGGEGIELRRAMAPVTKAEES</sequence>
<keyword evidence="8 11" id="KW-1133">Transmembrane helix</keyword>
<keyword evidence="2" id="KW-0813">Transport</keyword>
<keyword evidence="6" id="KW-0106">Calcium</keyword>
<feature type="transmembrane region" description="Helical" evidence="11">
    <location>
        <begin position="317"/>
        <end position="336"/>
    </location>
</feature>
<feature type="transmembrane region" description="Helical" evidence="11">
    <location>
        <begin position="168"/>
        <end position="188"/>
    </location>
</feature>
<dbReference type="PROSITE" id="PS51201">
    <property type="entry name" value="RCK_N"/>
    <property type="match status" value="1"/>
</dbReference>
<evidence type="ECO:0000256" key="5">
    <source>
        <dbReference type="ARBA" id="ARBA00022692"/>
    </source>
</evidence>
<organism evidence="14 15">
    <name type="scientific">Chrysochromulina tobinii</name>
    <dbReference type="NCBI Taxonomy" id="1460289"/>
    <lineage>
        <taxon>Eukaryota</taxon>
        <taxon>Haptista</taxon>
        <taxon>Haptophyta</taxon>
        <taxon>Prymnesiophyceae</taxon>
        <taxon>Prymnesiales</taxon>
        <taxon>Chrysochromulinaceae</taxon>
        <taxon>Chrysochromulina</taxon>
    </lineage>
</organism>
<dbReference type="InterPro" id="IPR002048">
    <property type="entry name" value="EF_hand_dom"/>
</dbReference>
<dbReference type="OrthoDB" id="4834at2759"/>
<dbReference type="InterPro" id="IPR003148">
    <property type="entry name" value="RCK_N"/>
</dbReference>
<dbReference type="GO" id="GO:0015297">
    <property type="term" value="F:antiporter activity"/>
    <property type="evidence" value="ECO:0007669"/>
    <property type="project" value="UniProtKB-KW"/>
</dbReference>
<feature type="transmembrane region" description="Helical" evidence="11">
    <location>
        <begin position="260"/>
        <end position="280"/>
    </location>
</feature>
<dbReference type="Gene3D" id="1.10.238.10">
    <property type="entry name" value="EF-hand"/>
    <property type="match status" value="1"/>
</dbReference>
<evidence type="ECO:0000313" key="15">
    <source>
        <dbReference type="Proteomes" id="UP000037460"/>
    </source>
</evidence>
<evidence type="ECO:0008006" key="16">
    <source>
        <dbReference type="Google" id="ProtNLM"/>
    </source>
</evidence>
<feature type="transmembrane region" description="Helical" evidence="11">
    <location>
        <begin position="348"/>
        <end position="369"/>
    </location>
</feature>
<keyword evidence="10 11" id="KW-0472">Membrane</keyword>
<dbReference type="GO" id="GO:0005509">
    <property type="term" value="F:calcium ion binding"/>
    <property type="evidence" value="ECO:0007669"/>
    <property type="project" value="InterPro"/>
</dbReference>
<dbReference type="GO" id="GO:0006813">
    <property type="term" value="P:potassium ion transport"/>
    <property type="evidence" value="ECO:0007669"/>
    <property type="project" value="UniProtKB-KW"/>
</dbReference>
<dbReference type="CDD" id="cd00051">
    <property type="entry name" value="EFh"/>
    <property type="match status" value="1"/>
</dbReference>
<evidence type="ECO:0000256" key="10">
    <source>
        <dbReference type="ARBA" id="ARBA00023136"/>
    </source>
</evidence>
<dbReference type="SUPFAM" id="SSF47473">
    <property type="entry name" value="EF-hand"/>
    <property type="match status" value="1"/>
</dbReference>
<dbReference type="SUPFAM" id="SSF51735">
    <property type="entry name" value="NAD(P)-binding Rossmann-fold domains"/>
    <property type="match status" value="1"/>
</dbReference>
<keyword evidence="15" id="KW-1185">Reference proteome</keyword>